<keyword evidence="3" id="KW-0547">Nucleotide-binding</keyword>
<feature type="transmembrane region" description="Helical" evidence="8">
    <location>
        <begin position="1329"/>
        <end position="1350"/>
    </location>
</feature>
<keyword evidence="8" id="KW-0812">Transmembrane</keyword>
<keyword evidence="8" id="KW-0472">Membrane</keyword>
<feature type="transmembrane region" description="Helical" evidence="8">
    <location>
        <begin position="1299"/>
        <end position="1317"/>
    </location>
</feature>
<dbReference type="InterPro" id="IPR045864">
    <property type="entry name" value="aa-tRNA-synth_II/BPL/LPL"/>
</dbReference>
<comment type="caution">
    <text evidence="10">The sequence shown here is derived from an EMBL/GenBank/DDBJ whole genome shotgun (WGS) entry which is preliminary data.</text>
</comment>
<comment type="similarity">
    <text evidence="1">Belongs to the class-II aminoacyl-tRNA synthetase family. Type 1 subfamily.</text>
</comment>
<evidence type="ECO:0000256" key="7">
    <source>
        <dbReference type="SAM" id="MobiDB-lite"/>
    </source>
</evidence>
<evidence type="ECO:0000256" key="3">
    <source>
        <dbReference type="ARBA" id="ARBA00022741"/>
    </source>
</evidence>
<dbReference type="GO" id="GO:0004815">
    <property type="term" value="F:aspartate-tRNA ligase activity"/>
    <property type="evidence" value="ECO:0007669"/>
    <property type="project" value="TreeGrafter"/>
</dbReference>
<proteinExistence type="inferred from homology"/>
<dbReference type="PANTHER" id="PTHR22594">
    <property type="entry name" value="ASPARTYL/LYSYL-TRNA SYNTHETASE"/>
    <property type="match status" value="1"/>
</dbReference>
<dbReference type="Pfam" id="PF00152">
    <property type="entry name" value="tRNA-synt_2"/>
    <property type="match status" value="1"/>
</dbReference>
<dbReference type="InterPro" id="IPR004364">
    <property type="entry name" value="Aa-tRNA-synt_II"/>
</dbReference>
<feature type="compositionally biased region" description="Basic and acidic residues" evidence="7">
    <location>
        <begin position="913"/>
        <end position="926"/>
    </location>
</feature>
<dbReference type="NCBIfam" id="TIGR00459">
    <property type="entry name" value="aspS_bact"/>
    <property type="match status" value="1"/>
</dbReference>
<evidence type="ECO:0000256" key="8">
    <source>
        <dbReference type="SAM" id="Phobius"/>
    </source>
</evidence>
<organism evidence="10 11">
    <name type="scientific">Orbilia oligospora</name>
    <name type="common">Nematode-trapping fungus</name>
    <name type="synonym">Arthrobotrys oligospora</name>
    <dbReference type="NCBI Taxonomy" id="2813651"/>
    <lineage>
        <taxon>Eukaryota</taxon>
        <taxon>Fungi</taxon>
        <taxon>Dikarya</taxon>
        <taxon>Ascomycota</taxon>
        <taxon>Pezizomycotina</taxon>
        <taxon>Orbiliomycetes</taxon>
        <taxon>Orbiliales</taxon>
        <taxon>Orbiliaceae</taxon>
        <taxon>Orbilia</taxon>
    </lineage>
</organism>
<sequence length="1391" mass="154801">MATPLRTCVRCQIDVLQTASRRRSSQSIANVRRQYARVPSQWVSRRAYSDNAPNGHEAGADPRITLDQITEQLGVPKPRIVTQTQPRYAGEITGLDHETELELTDEEFRRLHPGLGSLTPWSFPLDDSCKTIDTLSDNNIGETVKIRGWLYQSKPGNTAIAFATILQGGKFIQVIFDKNAGFENPHKILAVRAHTPVEIEGTLQYKPKKGSKSTTNAGEPSVPEDVENFHRTLEIIVSRYEVIGDPPKEPIIAGTAHTGDKRYISMRTSTDLLKALHLRNKVSQICRKHLDEEGFLEVETPLLFKSTPEGAREFLVPTRTPGHMYALPQSPQQYKQILMAGGILKYFQLAKCFRDEDLRADRQPEFTQLDLEMGFVDGTTVQKTIERLLKRIWYEVLGVKLPAFRVMSYNFAISNYGTDKPDTRYGMTIRPFERIIEQHSPLSRTPVYGEWKYEIITHPCNISNSRLGLLASQIASPTDGDLAALRGPNPDCIMFKIGEQLDYPAIRKQLTRIAPHLKGEPLDLERIIGAMASKNLLPTNNIIVIGRRKKEFNPGGSTSIGEVRKQLCQKLIKLGFMEKLVGWNFLWVTHFPLFTPINPSENEPGQSGTAGYKSTHHPFTAPTISTRDSLFTLPWKTLGHHYDVVLNGVELGGGSTRIHDAELQRTILEDILKVPPEKMKTFKHLLDMLETGCPPHAGLAIGFDRLIAILAGRDSIRDVIAFPKNNRGQDLVVGSPGLVTKKQLDEYAIMLQDNVLEGQEEPALSVEDEAAGNELLVKDSGAKGVKEDVEAAVAEASVLPTVEDGTDADTAAKTVILGKLDMLLSEKKEAGEEVKVSAEEEGAKTGDPPLVEDALSTPEPMVEVSAKAAEESSEALKPELEEIKADETEEAKAEESVESSTERLEVSEVGEGIEVKEETPTEKVEAADEEVEEIKEPSRDEANATESDKKPEITSNFHRSVIEVTQYRIANTTRPTTVNLPRLVVEVTQYRIANGAIRKLPNATKHSRRERGFILPESQSLMDIEALPSIGGIAEMGIKALAIMPEKSIDFYYPKFDKHLEIPVGAYSLKSYEGDLVLGQLWSTYSMELQEISSPMEMLVQPSQQEGSATPGYIYALIGSDGSVASLPRYPWTKYSKIIQEMSPMRLLRGALQMSKPEPIPSIDLLKLPQPSDGETFDISVFEIHLDDTNKGFLVRQESIMLLFQITISIISLLASQTLPSLYRRTGEVFTRAAYFSSTILAFIYGTRVFTETWSTLSGIQEIITFLGRTGNGEQGWAPTQQLVSYICTVYDHDSVKLGAIYFMEATVLTVASMMLKQGFASVGKSTRNTVWILCLLVLGVCELVCYFGVQSWQFWIRFAMVWAYWVHRPVCEGLYLVSGVVEFLFPGSSA</sequence>
<dbReference type="InterPro" id="IPR012340">
    <property type="entry name" value="NA-bd_OB-fold"/>
</dbReference>
<feature type="compositionally biased region" description="Basic and acidic residues" evidence="7">
    <location>
        <begin position="831"/>
        <end position="844"/>
    </location>
</feature>
<keyword evidence="8" id="KW-1133">Transmembrane helix</keyword>
<feature type="transmembrane region" description="Helical" evidence="8">
    <location>
        <begin position="1229"/>
        <end position="1247"/>
    </location>
</feature>
<feature type="compositionally biased region" description="Basic and acidic residues" evidence="7">
    <location>
        <begin position="868"/>
        <end position="906"/>
    </location>
</feature>
<dbReference type="GO" id="GO:0005739">
    <property type="term" value="C:mitochondrion"/>
    <property type="evidence" value="ECO:0007669"/>
    <property type="project" value="TreeGrafter"/>
</dbReference>
<dbReference type="GO" id="GO:0005524">
    <property type="term" value="F:ATP binding"/>
    <property type="evidence" value="ECO:0007669"/>
    <property type="project" value="UniProtKB-KW"/>
</dbReference>
<dbReference type="HAMAP" id="MF_00044">
    <property type="entry name" value="Asp_tRNA_synth_type1"/>
    <property type="match status" value="1"/>
</dbReference>
<dbReference type="Gene3D" id="2.40.50.140">
    <property type="entry name" value="Nucleic acid-binding proteins"/>
    <property type="match status" value="1"/>
</dbReference>
<dbReference type="PROSITE" id="PS50862">
    <property type="entry name" value="AA_TRNA_LIGASE_II"/>
    <property type="match status" value="1"/>
</dbReference>
<dbReference type="SUPFAM" id="SSF50249">
    <property type="entry name" value="Nucleic acid-binding proteins"/>
    <property type="match status" value="1"/>
</dbReference>
<accession>A0A7C8PND0</accession>
<feature type="domain" description="Aminoacyl-transfer RNA synthetases class-II family profile" evidence="9">
    <location>
        <begin position="276"/>
        <end position="723"/>
    </location>
</feature>
<dbReference type="Proteomes" id="UP000479691">
    <property type="component" value="Unassembled WGS sequence"/>
</dbReference>
<protein>
    <recommendedName>
        <fullName evidence="9">Aminoacyl-transfer RNA synthetases class-II family profile domain-containing protein</fullName>
    </recommendedName>
</protein>
<dbReference type="NCBIfam" id="NF001750">
    <property type="entry name" value="PRK00476.1"/>
    <property type="match status" value="1"/>
</dbReference>
<evidence type="ECO:0000313" key="11">
    <source>
        <dbReference type="Proteomes" id="UP000479691"/>
    </source>
</evidence>
<evidence type="ECO:0000256" key="4">
    <source>
        <dbReference type="ARBA" id="ARBA00022840"/>
    </source>
</evidence>
<evidence type="ECO:0000256" key="2">
    <source>
        <dbReference type="ARBA" id="ARBA00022598"/>
    </source>
</evidence>
<dbReference type="Gene3D" id="3.30.930.10">
    <property type="entry name" value="Bira Bifunctional Protein, Domain 2"/>
    <property type="match status" value="1"/>
</dbReference>
<name>A0A7C8PND0_ORBOL</name>
<evidence type="ECO:0000259" key="9">
    <source>
        <dbReference type="PROSITE" id="PS50862"/>
    </source>
</evidence>
<keyword evidence="6" id="KW-0030">Aminoacyl-tRNA synthetase</keyword>
<dbReference type="GO" id="GO:0006422">
    <property type="term" value="P:aspartyl-tRNA aminoacylation"/>
    <property type="evidence" value="ECO:0007669"/>
    <property type="project" value="TreeGrafter"/>
</dbReference>
<reference evidence="10 11" key="1">
    <citation type="submission" date="2019-06" db="EMBL/GenBank/DDBJ databases">
        <authorList>
            <person name="Palmer J.M."/>
        </authorList>
    </citation>
    <scope>NUCLEOTIDE SEQUENCE [LARGE SCALE GENOMIC DNA]</scope>
    <source>
        <strain evidence="10 11">TWF788</strain>
    </source>
</reference>
<feature type="transmembrane region" description="Helical" evidence="8">
    <location>
        <begin position="1199"/>
        <end position="1217"/>
    </location>
</feature>
<dbReference type="InterPro" id="IPR004115">
    <property type="entry name" value="GAD-like_sf"/>
</dbReference>
<dbReference type="Gene3D" id="3.30.1360.30">
    <property type="entry name" value="GAD-like domain"/>
    <property type="match status" value="1"/>
</dbReference>
<feature type="compositionally biased region" description="Basic and acidic residues" evidence="7">
    <location>
        <begin position="934"/>
        <end position="952"/>
    </location>
</feature>
<dbReference type="PANTHER" id="PTHR22594:SF5">
    <property type="entry name" value="ASPARTATE--TRNA LIGASE, MITOCHONDRIAL"/>
    <property type="match status" value="1"/>
</dbReference>
<evidence type="ECO:0000256" key="1">
    <source>
        <dbReference type="ARBA" id="ARBA00006303"/>
    </source>
</evidence>
<evidence type="ECO:0000256" key="5">
    <source>
        <dbReference type="ARBA" id="ARBA00022917"/>
    </source>
</evidence>
<evidence type="ECO:0000256" key="6">
    <source>
        <dbReference type="ARBA" id="ARBA00023146"/>
    </source>
</evidence>
<keyword evidence="5" id="KW-0648">Protein biosynthesis</keyword>
<dbReference type="InterPro" id="IPR002312">
    <property type="entry name" value="Asp/Asn-tRNA-synth_IIb"/>
</dbReference>
<evidence type="ECO:0000313" key="10">
    <source>
        <dbReference type="EMBL" id="KAF3164749.1"/>
    </source>
</evidence>
<dbReference type="PRINTS" id="PR01042">
    <property type="entry name" value="TRNASYNTHASP"/>
</dbReference>
<gene>
    <name evidence="10" type="ORF">TWF788_001082</name>
</gene>
<dbReference type="InterPro" id="IPR004524">
    <property type="entry name" value="Asp-tRNA-ligase_1"/>
</dbReference>
<dbReference type="SUPFAM" id="SSF55681">
    <property type="entry name" value="Class II aaRS and biotin synthetases"/>
    <property type="match status" value="1"/>
</dbReference>
<keyword evidence="4" id="KW-0067">ATP-binding</keyword>
<dbReference type="InterPro" id="IPR006195">
    <property type="entry name" value="aa-tRNA-synth_II"/>
</dbReference>
<keyword evidence="2" id="KW-0436">Ligase</keyword>
<dbReference type="EMBL" id="JAABOE010000111">
    <property type="protein sequence ID" value="KAF3164749.1"/>
    <property type="molecule type" value="Genomic_DNA"/>
</dbReference>
<feature type="region of interest" description="Disordered" evidence="7">
    <location>
        <begin position="831"/>
        <end position="954"/>
    </location>
</feature>